<dbReference type="InterPro" id="IPR041569">
    <property type="entry name" value="AAA_lid_3"/>
</dbReference>
<keyword evidence="5" id="KW-0963">Cytoplasm</keyword>
<dbReference type="GO" id="GO:0016887">
    <property type="term" value="F:ATP hydrolysis activity"/>
    <property type="evidence" value="ECO:0007669"/>
    <property type="project" value="InterPro"/>
</dbReference>
<evidence type="ECO:0000256" key="4">
    <source>
        <dbReference type="ARBA" id="ARBA00021111"/>
    </source>
</evidence>
<dbReference type="Gene3D" id="1.10.8.60">
    <property type="match status" value="1"/>
</dbReference>
<feature type="compositionally biased region" description="Polar residues" evidence="10">
    <location>
        <begin position="145"/>
        <end position="157"/>
    </location>
</feature>
<dbReference type="Proteomes" id="UP000821837">
    <property type="component" value="Unassembled WGS sequence"/>
</dbReference>
<dbReference type="InterPro" id="IPR050221">
    <property type="entry name" value="26S_Proteasome_ATPase"/>
</dbReference>
<feature type="compositionally biased region" description="Basic and acidic residues" evidence="10">
    <location>
        <begin position="158"/>
        <end position="171"/>
    </location>
</feature>
<evidence type="ECO:0000256" key="8">
    <source>
        <dbReference type="ARBA" id="ARBA00022942"/>
    </source>
</evidence>
<reference evidence="12" key="2">
    <citation type="submission" date="2021-09" db="EMBL/GenBank/DDBJ databases">
        <authorList>
            <person name="Jia N."/>
            <person name="Wang J."/>
            <person name="Shi W."/>
            <person name="Du L."/>
            <person name="Sun Y."/>
            <person name="Zhan W."/>
            <person name="Jiang J."/>
            <person name="Wang Q."/>
            <person name="Zhang B."/>
            <person name="Ji P."/>
            <person name="Sakyi L.B."/>
            <person name="Cui X."/>
            <person name="Yuan T."/>
            <person name="Jiang B."/>
            <person name="Yang W."/>
            <person name="Lam T.T.-Y."/>
            <person name="Chang Q."/>
            <person name="Ding S."/>
            <person name="Wang X."/>
            <person name="Zhu J."/>
            <person name="Ruan X."/>
            <person name="Zhao L."/>
            <person name="Wei J."/>
            <person name="Que T."/>
            <person name="Du C."/>
            <person name="Cheng J."/>
            <person name="Dai P."/>
            <person name="Han X."/>
            <person name="Huang E."/>
            <person name="Gao Y."/>
            <person name="Liu J."/>
            <person name="Shao H."/>
            <person name="Ye R."/>
            <person name="Li L."/>
            <person name="Wei W."/>
            <person name="Wang X."/>
            <person name="Wang C."/>
            <person name="Huo Q."/>
            <person name="Li W."/>
            <person name="Guo W."/>
            <person name="Chen H."/>
            <person name="Chen S."/>
            <person name="Zhou L."/>
            <person name="Zhou L."/>
            <person name="Ni X."/>
            <person name="Tian J."/>
            <person name="Zhou Y."/>
            <person name="Sheng Y."/>
            <person name="Liu T."/>
            <person name="Pan Y."/>
            <person name="Xia L."/>
            <person name="Li J."/>
            <person name="Zhao F."/>
            <person name="Cao W."/>
        </authorList>
    </citation>
    <scope>NUCLEOTIDE SEQUENCE</scope>
    <source>
        <strain evidence="12">Rsan-2018</strain>
        <tissue evidence="12">Larvae</tissue>
    </source>
</reference>
<keyword evidence="8" id="KW-0647">Proteasome</keyword>
<gene>
    <name evidence="12" type="ORF">HPB52_019843</name>
</gene>
<protein>
    <recommendedName>
        <fullName evidence="4">26S proteasome regulatory subunit 7</fullName>
    </recommendedName>
    <alternativeName>
        <fullName evidence="9">Proteasome 26S subunit ATPase 2</fullName>
    </alternativeName>
</protein>
<dbReference type="PROSITE" id="PS00674">
    <property type="entry name" value="AAA"/>
    <property type="match status" value="1"/>
</dbReference>
<dbReference type="VEuPathDB" id="VectorBase:RSAN_029112"/>
<organism evidence="12 13">
    <name type="scientific">Rhipicephalus sanguineus</name>
    <name type="common">Brown dog tick</name>
    <name type="synonym">Ixodes sanguineus</name>
    <dbReference type="NCBI Taxonomy" id="34632"/>
    <lineage>
        <taxon>Eukaryota</taxon>
        <taxon>Metazoa</taxon>
        <taxon>Ecdysozoa</taxon>
        <taxon>Arthropoda</taxon>
        <taxon>Chelicerata</taxon>
        <taxon>Arachnida</taxon>
        <taxon>Acari</taxon>
        <taxon>Parasitiformes</taxon>
        <taxon>Ixodida</taxon>
        <taxon>Ixodoidea</taxon>
        <taxon>Ixodidae</taxon>
        <taxon>Rhipicephalinae</taxon>
        <taxon>Rhipicephalus</taxon>
        <taxon>Rhipicephalus</taxon>
    </lineage>
</organism>
<dbReference type="InterPro" id="IPR012340">
    <property type="entry name" value="NA-bd_OB-fold"/>
</dbReference>
<dbReference type="Pfam" id="PF17862">
    <property type="entry name" value="AAA_lid_3"/>
    <property type="match status" value="1"/>
</dbReference>
<proteinExistence type="inferred from homology"/>
<evidence type="ECO:0000313" key="12">
    <source>
        <dbReference type="EMBL" id="KAH7944451.1"/>
    </source>
</evidence>
<evidence type="ECO:0000256" key="6">
    <source>
        <dbReference type="ARBA" id="ARBA00022741"/>
    </source>
</evidence>
<keyword evidence="7" id="KW-0067">ATP-binding</keyword>
<dbReference type="InterPro" id="IPR027417">
    <property type="entry name" value="P-loop_NTPase"/>
</dbReference>
<name>A0A9D4PMR0_RHISA</name>
<dbReference type="GO" id="GO:0005737">
    <property type="term" value="C:cytoplasm"/>
    <property type="evidence" value="ECO:0007669"/>
    <property type="project" value="UniProtKB-SubCell"/>
</dbReference>
<dbReference type="GO" id="GO:0005524">
    <property type="term" value="F:ATP binding"/>
    <property type="evidence" value="ECO:0007669"/>
    <property type="project" value="UniProtKB-KW"/>
</dbReference>
<evidence type="ECO:0000256" key="10">
    <source>
        <dbReference type="SAM" id="MobiDB-lite"/>
    </source>
</evidence>
<dbReference type="FunFam" id="2.40.50.140:FF:000075">
    <property type="entry name" value="26S protease regulatory subunit 7"/>
    <property type="match status" value="1"/>
</dbReference>
<dbReference type="EMBL" id="JABSTV010001253">
    <property type="protein sequence ID" value="KAH7944451.1"/>
    <property type="molecule type" value="Genomic_DNA"/>
</dbReference>
<dbReference type="Pfam" id="PF03216">
    <property type="entry name" value="Rhabdo_ncap_2"/>
    <property type="match status" value="1"/>
</dbReference>
<dbReference type="SUPFAM" id="SSF52540">
    <property type="entry name" value="P-loop containing nucleoside triphosphate hydrolases"/>
    <property type="match status" value="1"/>
</dbReference>
<keyword evidence="6" id="KW-0547">Nucleotide-binding</keyword>
<evidence type="ECO:0000256" key="9">
    <source>
        <dbReference type="ARBA" id="ARBA00030937"/>
    </source>
</evidence>
<evidence type="ECO:0000256" key="1">
    <source>
        <dbReference type="ARBA" id="ARBA00004328"/>
    </source>
</evidence>
<dbReference type="PANTHER" id="PTHR23073">
    <property type="entry name" value="26S PROTEASOME REGULATORY SUBUNIT"/>
    <property type="match status" value="1"/>
</dbReference>
<dbReference type="Pfam" id="PF00004">
    <property type="entry name" value="AAA"/>
    <property type="match status" value="1"/>
</dbReference>
<dbReference type="FunFam" id="1.10.8.60:FF:000005">
    <property type="entry name" value="26S protease regulatory subunit 7"/>
    <property type="match status" value="1"/>
</dbReference>
<dbReference type="InterPro" id="IPR003959">
    <property type="entry name" value="ATPase_AAA_core"/>
</dbReference>
<feature type="compositionally biased region" description="Basic and acidic residues" evidence="10">
    <location>
        <begin position="194"/>
        <end position="212"/>
    </location>
</feature>
<keyword evidence="13" id="KW-1185">Reference proteome</keyword>
<comment type="similarity">
    <text evidence="3">Belongs to the AAA ATPase family.</text>
</comment>
<dbReference type="Pfam" id="PF21236">
    <property type="entry name" value="OB_PRS7"/>
    <property type="match status" value="1"/>
</dbReference>
<comment type="caution">
    <text evidence="12">The sequence shown here is derived from an EMBL/GenBank/DDBJ whole genome shotgun (WGS) entry which is preliminary data.</text>
</comment>
<sequence length="1058" mass="117350">MLIARLHPQGLRTWTDELLKRQARELTFHFPDDVTRRYLYESWVSYFGGEACVGASLDRLVLNCIVATPSPSNPAVPLFVDVVLGGASSQTPAAARGKKPADASPPKIVVSSGETNVKDVPAATKDKKDSDDKQKDTTSKDTQSERAQGTDSASSARTKVEGSKQANKDETTAATVKVDSASTAAKEATPAKGMPEDAKNVASDVRDAEKISKTSVSEVAAGPDKRDDAKKPATAQSTSSKVVKISSKGEEKENVPADVNDTSSVELRHGAKNATSNNAVHNKFSFFKWRPASLIERRKSSVGGVKLRRSLMETTSAPPSRERGAVIRQPSFAAPSALKFLIYLSKLLETSKENREALDEAGMIIGFCSLLLSLVSFKTRTQVESYFRDRVGGVLSTVIPSASFRGVVPVPNRRFLEVLHEQLTRGCQLQTQISVLAVCQYLYFKEAGDGKFPELDMRFLREGYLNHTIGTGLGALSLLRALQEKTKLNPAAILRFLNSDVTRESCERVEEFLKHQKSLAAKKSAGKTFGKFTAQQQQQQQHTWPWCRVVDQRQFSNLMTRANAFYAMRVVCCLNPPPEDRMWKCVEFVPEEVKKHEREWGDMFRRHLKDGSIRKASDSMLKHREGEWARALDAMYFVEDFELLSVGSYKKGKSSTTEVDGCGRDETTTAKTATTAVLDEGDIALLKSYGAGHYSKSIKQVEEDIQSILKRVNELTGIKESDTGLAPHALWDLKADEQTLRTEQPLQVARCTKIITADSEDAKYMINVKQFAKFVVNLADSVAPTDIEEGMRVGVDRNKYQIHIPLPPKIDPSVTMMQVEEKPDVTYADVGGCKEQIEKLREVVEMPLLHPERFVDLGIEPPKGVLLFGPPGTGKNLGARMVRELFELARSKKACVIFFDEIDAIGGARFDDGAGGDNEVQRTMLELINQLDGFDPRGNIKVLMATNRPDTLDPALMRPGRLDRKVEFGLPDLEGRTHIFKIHARSMSVERDIRFELLARLCPNSTGAEIRSVCTEAGMFAIRARRKVATEKDFLEAINKVIKSYAKFSATPRYMTYN</sequence>
<feature type="domain" description="AAA+ ATPase" evidence="11">
    <location>
        <begin position="861"/>
        <end position="972"/>
    </location>
</feature>
<evidence type="ECO:0000256" key="5">
    <source>
        <dbReference type="ARBA" id="ARBA00022490"/>
    </source>
</evidence>
<accession>A0A9D4PMR0</accession>
<dbReference type="Gene3D" id="2.40.50.140">
    <property type="entry name" value="Nucleic acid-binding proteins"/>
    <property type="match status" value="1"/>
</dbReference>
<evidence type="ECO:0000256" key="7">
    <source>
        <dbReference type="ARBA" id="ARBA00022840"/>
    </source>
</evidence>
<evidence type="ECO:0000256" key="3">
    <source>
        <dbReference type="ARBA" id="ARBA00006914"/>
    </source>
</evidence>
<dbReference type="GO" id="GO:0000502">
    <property type="term" value="C:proteasome complex"/>
    <property type="evidence" value="ECO:0007669"/>
    <property type="project" value="UniProtKB-KW"/>
</dbReference>
<feature type="compositionally biased region" description="Basic and acidic residues" evidence="10">
    <location>
        <begin position="124"/>
        <end position="144"/>
    </location>
</feature>
<evidence type="ECO:0000256" key="2">
    <source>
        <dbReference type="ARBA" id="ARBA00004496"/>
    </source>
</evidence>
<reference evidence="12" key="1">
    <citation type="journal article" date="2020" name="Cell">
        <title>Large-Scale Comparative Analyses of Tick Genomes Elucidate Their Genetic Diversity and Vector Capacities.</title>
        <authorList>
            <consortium name="Tick Genome and Microbiome Consortium (TIGMIC)"/>
            <person name="Jia N."/>
            <person name="Wang J."/>
            <person name="Shi W."/>
            <person name="Du L."/>
            <person name="Sun Y."/>
            <person name="Zhan W."/>
            <person name="Jiang J.F."/>
            <person name="Wang Q."/>
            <person name="Zhang B."/>
            <person name="Ji P."/>
            <person name="Bell-Sakyi L."/>
            <person name="Cui X.M."/>
            <person name="Yuan T.T."/>
            <person name="Jiang B.G."/>
            <person name="Yang W.F."/>
            <person name="Lam T.T."/>
            <person name="Chang Q.C."/>
            <person name="Ding S.J."/>
            <person name="Wang X.J."/>
            <person name="Zhu J.G."/>
            <person name="Ruan X.D."/>
            <person name="Zhao L."/>
            <person name="Wei J.T."/>
            <person name="Ye R.Z."/>
            <person name="Que T.C."/>
            <person name="Du C.H."/>
            <person name="Zhou Y.H."/>
            <person name="Cheng J.X."/>
            <person name="Dai P.F."/>
            <person name="Guo W.B."/>
            <person name="Han X.H."/>
            <person name="Huang E.J."/>
            <person name="Li L.F."/>
            <person name="Wei W."/>
            <person name="Gao Y.C."/>
            <person name="Liu J.Z."/>
            <person name="Shao H.Z."/>
            <person name="Wang X."/>
            <person name="Wang C.C."/>
            <person name="Yang T.C."/>
            <person name="Huo Q.B."/>
            <person name="Li W."/>
            <person name="Chen H.Y."/>
            <person name="Chen S.E."/>
            <person name="Zhou L.G."/>
            <person name="Ni X.B."/>
            <person name="Tian J.H."/>
            <person name="Sheng Y."/>
            <person name="Liu T."/>
            <person name="Pan Y.S."/>
            <person name="Xia L.Y."/>
            <person name="Li J."/>
            <person name="Zhao F."/>
            <person name="Cao W.C."/>
        </authorList>
    </citation>
    <scope>NUCLEOTIDE SEQUENCE</scope>
    <source>
        <strain evidence="12">Rsan-2018</strain>
    </source>
</reference>
<feature type="region of interest" description="Disordered" evidence="10">
    <location>
        <begin position="90"/>
        <end position="259"/>
    </location>
</feature>
<comment type="subcellular location">
    <subcellularLocation>
        <location evidence="2">Cytoplasm</location>
    </subcellularLocation>
    <subcellularLocation>
        <location evidence="1">Virion</location>
    </subcellularLocation>
</comment>
<dbReference type="AlphaFoldDB" id="A0A9D4PMR0"/>
<evidence type="ECO:0000313" key="13">
    <source>
        <dbReference type="Proteomes" id="UP000821837"/>
    </source>
</evidence>
<dbReference type="SMART" id="SM00382">
    <property type="entry name" value="AAA"/>
    <property type="match status" value="1"/>
</dbReference>
<dbReference type="Gene3D" id="3.40.50.300">
    <property type="entry name" value="P-loop containing nucleotide triphosphate hydrolases"/>
    <property type="match status" value="2"/>
</dbReference>
<dbReference type="VEuPathDB" id="VectorBase:RSAN_056516"/>
<dbReference type="InterPro" id="IPR003593">
    <property type="entry name" value="AAA+_ATPase"/>
</dbReference>
<dbReference type="InterPro" id="IPR004902">
    <property type="entry name" value="Rhabdo_ncap_2"/>
</dbReference>
<evidence type="ECO:0000259" key="11">
    <source>
        <dbReference type="SMART" id="SM00382"/>
    </source>
</evidence>
<dbReference type="InterPro" id="IPR048723">
    <property type="entry name" value="OB_PRS7"/>
</dbReference>
<dbReference type="InterPro" id="IPR003960">
    <property type="entry name" value="ATPase_AAA_CS"/>
</dbReference>